<dbReference type="AlphaFoldDB" id="A0A433D7Y2"/>
<dbReference type="PROSITE" id="PS50097">
    <property type="entry name" value="BTB"/>
    <property type="match status" value="1"/>
</dbReference>
<dbReference type="GO" id="GO:0005524">
    <property type="term" value="F:ATP binding"/>
    <property type="evidence" value="ECO:0007669"/>
    <property type="project" value="UniProtKB-KW"/>
</dbReference>
<evidence type="ECO:0000259" key="8">
    <source>
        <dbReference type="PROSITE" id="PS50011"/>
    </source>
</evidence>
<dbReference type="GO" id="GO:0046872">
    <property type="term" value="F:metal ion binding"/>
    <property type="evidence" value="ECO:0007669"/>
    <property type="project" value="UniProtKB-KW"/>
</dbReference>
<dbReference type="PANTHER" id="PTHR45832">
    <property type="entry name" value="SERINE/THREONINE-PROTEIN KINASE SAMKA-RELATED-RELATED"/>
    <property type="match status" value="1"/>
</dbReference>
<comment type="similarity">
    <text evidence="2">Belongs to the protein kinase superfamily. STE Ser/Thr protein kinase family. STE20 subfamily.</text>
</comment>
<dbReference type="InterPro" id="IPR000719">
    <property type="entry name" value="Prot_kinase_dom"/>
</dbReference>
<evidence type="ECO:0000313" key="10">
    <source>
        <dbReference type="EMBL" id="RUP46980.1"/>
    </source>
</evidence>
<evidence type="ECO:0000256" key="3">
    <source>
        <dbReference type="ARBA" id="ARBA00022679"/>
    </source>
</evidence>
<proteinExistence type="inferred from homology"/>
<dbReference type="OrthoDB" id="248923at2759"/>
<dbReference type="InterPro" id="IPR011333">
    <property type="entry name" value="SKP1/BTB/POZ_sf"/>
</dbReference>
<dbReference type="CDD" id="cd18186">
    <property type="entry name" value="BTB_POZ_ZBTB_KLHL-like"/>
    <property type="match status" value="1"/>
</dbReference>
<dbReference type="SMART" id="SM00220">
    <property type="entry name" value="S_TKc"/>
    <property type="match status" value="1"/>
</dbReference>
<keyword evidence="3" id="KW-0808">Transferase</keyword>
<keyword evidence="6" id="KW-0067">ATP-binding</keyword>
<evidence type="ECO:0000256" key="6">
    <source>
        <dbReference type="ARBA" id="ARBA00022840"/>
    </source>
</evidence>
<dbReference type="FunFam" id="1.10.510.10:FF:000768">
    <property type="entry name" value="Non-specific serine/threonine protein kinase"/>
    <property type="match status" value="1"/>
</dbReference>
<dbReference type="Gene3D" id="1.10.510.10">
    <property type="entry name" value="Transferase(Phosphotransferase) domain 1"/>
    <property type="match status" value="1"/>
</dbReference>
<dbReference type="PANTHER" id="PTHR45832:SF22">
    <property type="entry name" value="SERINE_THREONINE-PROTEIN KINASE SAMKA-RELATED"/>
    <property type="match status" value="1"/>
</dbReference>
<evidence type="ECO:0000256" key="5">
    <source>
        <dbReference type="ARBA" id="ARBA00022741"/>
    </source>
</evidence>
<dbReference type="SMART" id="SM00225">
    <property type="entry name" value="BTB"/>
    <property type="match status" value="1"/>
</dbReference>
<reference evidence="10 11" key="1">
    <citation type="journal article" date="2018" name="New Phytol.">
        <title>Phylogenomics of Endogonaceae and evolution of mycorrhizas within Mucoromycota.</title>
        <authorList>
            <person name="Chang Y."/>
            <person name="Desiro A."/>
            <person name="Na H."/>
            <person name="Sandor L."/>
            <person name="Lipzen A."/>
            <person name="Clum A."/>
            <person name="Barry K."/>
            <person name="Grigoriev I.V."/>
            <person name="Martin F.M."/>
            <person name="Stajich J.E."/>
            <person name="Smith M.E."/>
            <person name="Bonito G."/>
            <person name="Spatafora J.W."/>
        </authorList>
    </citation>
    <scope>NUCLEOTIDE SEQUENCE [LARGE SCALE GENOMIC DNA]</scope>
    <source>
        <strain evidence="10 11">GMNB39</strain>
    </source>
</reference>
<comment type="caution">
    <text evidence="10">The sequence shown here is derived from an EMBL/GenBank/DDBJ whole genome shotgun (WGS) entry which is preliminary data.</text>
</comment>
<evidence type="ECO:0000259" key="9">
    <source>
        <dbReference type="PROSITE" id="PS50097"/>
    </source>
</evidence>
<dbReference type="SUPFAM" id="SSF56112">
    <property type="entry name" value="Protein kinase-like (PK-like)"/>
    <property type="match status" value="1"/>
</dbReference>
<evidence type="ECO:0000256" key="4">
    <source>
        <dbReference type="ARBA" id="ARBA00022723"/>
    </source>
</evidence>
<organism evidence="10 11">
    <name type="scientific">Jimgerdemannia flammicorona</name>
    <dbReference type="NCBI Taxonomy" id="994334"/>
    <lineage>
        <taxon>Eukaryota</taxon>
        <taxon>Fungi</taxon>
        <taxon>Fungi incertae sedis</taxon>
        <taxon>Mucoromycota</taxon>
        <taxon>Mucoromycotina</taxon>
        <taxon>Endogonomycetes</taxon>
        <taxon>Endogonales</taxon>
        <taxon>Endogonaceae</taxon>
        <taxon>Jimgerdemannia</taxon>
    </lineage>
</organism>
<dbReference type="PROSITE" id="PS50011">
    <property type="entry name" value="PROTEIN_KINASE_DOM"/>
    <property type="match status" value="1"/>
</dbReference>
<keyword evidence="11" id="KW-1185">Reference proteome</keyword>
<dbReference type="InterPro" id="IPR011009">
    <property type="entry name" value="Kinase-like_dom_sf"/>
</dbReference>
<dbReference type="GO" id="GO:0004672">
    <property type="term" value="F:protein kinase activity"/>
    <property type="evidence" value="ECO:0007669"/>
    <property type="project" value="InterPro"/>
</dbReference>
<evidence type="ECO:0008006" key="12">
    <source>
        <dbReference type="Google" id="ProtNLM"/>
    </source>
</evidence>
<dbReference type="Pfam" id="PF00651">
    <property type="entry name" value="BTB"/>
    <property type="match status" value="1"/>
</dbReference>
<protein>
    <recommendedName>
        <fullName evidence="12">Kinase-like domain-containing protein</fullName>
    </recommendedName>
</protein>
<dbReference type="SUPFAM" id="SSF54695">
    <property type="entry name" value="POZ domain"/>
    <property type="match status" value="1"/>
</dbReference>
<dbReference type="Gene3D" id="3.30.710.10">
    <property type="entry name" value="Potassium Channel Kv1.1, Chain A"/>
    <property type="match status" value="1"/>
</dbReference>
<keyword evidence="5" id="KW-0547">Nucleotide-binding</keyword>
<dbReference type="InterPro" id="IPR000210">
    <property type="entry name" value="BTB/POZ_dom"/>
</dbReference>
<dbReference type="Proteomes" id="UP000268093">
    <property type="component" value="Unassembled WGS sequence"/>
</dbReference>
<comment type="cofactor">
    <cofactor evidence="1">
        <name>Mg(2+)</name>
        <dbReference type="ChEBI" id="CHEBI:18420"/>
    </cofactor>
</comment>
<dbReference type="Gene3D" id="3.30.200.20">
    <property type="entry name" value="Phosphorylase Kinase, domain 1"/>
    <property type="match status" value="1"/>
</dbReference>
<accession>A0A433D7Y2</accession>
<dbReference type="InterPro" id="IPR051931">
    <property type="entry name" value="PAK3-like"/>
</dbReference>
<dbReference type="EMBL" id="RBNI01005128">
    <property type="protein sequence ID" value="RUP46980.1"/>
    <property type="molecule type" value="Genomic_DNA"/>
</dbReference>
<gene>
    <name evidence="10" type="ORF">BC936DRAFT_146287</name>
</gene>
<evidence type="ECO:0000313" key="11">
    <source>
        <dbReference type="Proteomes" id="UP000268093"/>
    </source>
</evidence>
<feature type="domain" description="Protein kinase" evidence="8">
    <location>
        <begin position="361"/>
        <end position="612"/>
    </location>
</feature>
<keyword evidence="4" id="KW-0479">Metal-binding</keyword>
<dbReference type="CDD" id="cd06614">
    <property type="entry name" value="STKc_PAK"/>
    <property type="match status" value="1"/>
</dbReference>
<evidence type="ECO:0000256" key="2">
    <source>
        <dbReference type="ARBA" id="ARBA00008874"/>
    </source>
</evidence>
<feature type="domain" description="BTB" evidence="9">
    <location>
        <begin position="25"/>
        <end position="93"/>
    </location>
</feature>
<name>A0A433D7Y2_9FUNG</name>
<sequence length="635" mass="70914">MVQQNECGSSLKNDIVSVWANPAFHDVKVVCADGVKISANRTILAARSSVFRSMLLESSHESVSQEVVFRNIKSGAMRTVLEYIHTEAIDMEAILMIAIDVYSAAKFFVLPQLVKTVLERTQDIVTIPAAVSLLNEAVVAVPCSERNADLFDVLFRLFSSQSLTIGDFNELSEDALYLLLAKTRTIEAKFKTSEYDLYLCVIDWAWIRNDDVPAITERRSILRSLDAAFDLNSGPGSESNPRINLGDGPSCKLLLRMMNHLDLTLICPHRLKALTEAIDGLVQTSPQHMAFCYHACRNTRCPLGHPSEYRGSELSDFPDETENTNEVIQLKSSEESEPLQKDAEADDLNAICTDADPTKLYKNRVKIERGSSGCIYTAREVHTKKLVAVKKMNLAEQYRKKMVVSEILVMRSSQHKNIVSYIDSFLHKRTVWIVMEYMEGGCLTDVIANNSMTEAQISTVCRETLEALEYLHSRSVISRDVKSDNVLLGLNGSIKLTDFGFCAQLDSVHSKCSGMVGTPYWMAPEVVKGKDYSFNVDIWSLGIMAIEMVEKEPPYFEEEPLHAIFLILTNGTPQLKDPDSLSPTLRDFLAKCLAVDAEHRPSAAELLQHSFLTMADSVANLVELIKPASKKGRHK</sequence>
<keyword evidence="7" id="KW-0460">Magnesium</keyword>
<dbReference type="Pfam" id="PF00069">
    <property type="entry name" value="Pkinase"/>
    <property type="match status" value="1"/>
</dbReference>
<evidence type="ECO:0000256" key="1">
    <source>
        <dbReference type="ARBA" id="ARBA00001946"/>
    </source>
</evidence>
<evidence type="ECO:0000256" key="7">
    <source>
        <dbReference type="ARBA" id="ARBA00022842"/>
    </source>
</evidence>